<evidence type="ECO:0000256" key="8">
    <source>
        <dbReference type="ARBA" id="ARBA00023098"/>
    </source>
</evidence>
<dbReference type="InterPro" id="IPR016185">
    <property type="entry name" value="PreATP-grasp_dom_sf"/>
</dbReference>
<evidence type="ECO:0000256" key="1">
    <source>
        <dbReference type="ARBA" id="ARBA00001953"/>
    </source>
</evidence>
<evidence type="ECO:0000256" key="4">
    <source>
        <dbReference type="ARBA" id="ARBA00022598"/>
    </source>
</evidence>
<keyword evidence="8" id="KW-0443">Lipid metabolism</keyword>
<dbReference type="Gene3D" id="2.40.460.10">
    <property type="entry name" value="Biotin dependent carboxylase carboxyltransferase"/>
    <property type="match status" value="1"/>
</dbReference>
<protein>
    <recommendedName>
        <fullName evidence="24">Acetyl-CoA carboxylase</fullName>
    </recommendedName>
</protein>
<sequence>MASNNEEESSPSNLRRKRSSQTPQVKFDLGFCQNIDNGNDSSDEFPTFFKCSDHSDDPTPSPLASIVNDGNPLLPAASALSIDQKSTKKRYTRNMSGPNMASVGLRTTNVSTPKELCDLLGGSRVINKILIANNGIAAVKCMRSIRRWSYEMFRQENAIKFVAMVTPEDMKANAEYIRYADHYVNVQGGPSHMNYSNCELILDIAKRFPVEAVWAGWGHASENPKLPELLHSHGIIFIGPPEQAMWALGDKIASTIIAQSADVPTLPWSGSHLKLDWNDQDRENATVPIELYERACVTDGKEGVEIASRIGFPVMIKASEGGGGKGIRKVTNRDDFENCFRQVQAEVPGSPIFLMKYADSCRHLEVQILADQSGEAISLFGRDCSIQRRHQKIIEEAPAIIAPPEILEQMEKAAVRLAKMVSYVSAGTIEYLYNPSDQTFFFLELNPRLQVEHPCTEMITDVNLPACQLQIAMGICLHRIKDIRLLYEEDPFGIGPINFDAPRTKPHPHGHAIAARITSENPNEGFKPSSGTVEELNFRSGQNVWGYFSISSAGGLHEYADSQFGHIFSHGDTREDAQKNLVVALKELSIRGDFHSTVEILIRLLETDDYINNTIKTSWLDGLIAERFQTKKPDIILSVVCGAIHIADETFRNNFQNFQSSLERGQILPMSVLSISHHVELIYEYIKYKLQVTQCGPTRFFVVMNDSYVELEAHRMKDGGILINLENSSYLTFMKEEVDSYRIVVNNKSCVFQKENDPSILRSPSAGKLLHYTVEDGGAIEAGQVYAEIEVMKMVTELRCPSKGHLQWNKRSGAILDASCILARIIFDDSQQIQQSKLYDGKFTFENLNHLASTKVNQVFQIIKGSLENILAGYSYPEPYFRERLKSDVEQLFSILRDPALPLLEVEDILSNISDRIPKEVEKETKKIMKSYKSNLTSVLVQFPSQAIASVFDSYASKLEKKSDRDAFFVTVQSLVQLVQRYRTGIKGHMKSFITDLIRNYLNIETLFQYGQYDKCLTLLRDKHKIDMHKVVEIVFSHANYNAKNTLVIMLIDLLFDRDPTLTDELTVLLSELTSLTHVTNSKVALKSRQVKTAFQQPPYELRHNQMESIFLSAIDMYGHKLCQENIQKLILSETSIFDVLHSFFYHSNVQVCQAALEVYVRRSYISYDLNSIQHRFLSDGTCAVQFAMYLPHNHPNRLFQHENIARVGSVSGDLMSLSSLDSELFQRNGIFAAFESWDRAKNSFDELLTPFTTTYPDAHSSQFRAKRAQLHNRQSSYDGSSSLSHTNRIDEATNLIYVFIKDDVNLQQGSKLEHVFSEFIQAKSEVCKAKNIRRVTFSVAAKRQFPMYYTYRKRLDFQEDKIYRNLEPALAYQLEIYRLRSFDLEFIPTSNHKMHLYLGKGKIYSKQHDAIDHRFFVRSIIRHSDFVTKEASYDYLQNEAERTLLEAMDELEIAFSHPLASKTDCNHVFMCFVPTVCIDPPRLEESVRKMVLRYGLRLWKLRILQAELKMTIRLTPDSERIPMRAFLTYESGYYLDISLYREVKNQTTGRTIFQSYATDRTGPLDGRALYDPYVTKDHLQYKRFTAQSNNTPYVYDFPEMFRQALLLIWKQHAEKNKLKDNLIPADIFSFEELILDVSHQINQTDSASLLLPGNTQSSSHASGSADHVKRCGLLIRRRSPAENDCGIVAWRFHMKTPECPSGRSIIVIANDITFKIGSFGMDEDLLFQRASELSRLERIPRVYISANSGARIGLAEELKDLYHIAWNDPNDIEKGIQYLYLTENGYSRVSHLNSVRTERIEEHGEVRYKIVDIFGKENSLGVENLRGSGMIAGETSYAYNVVPTISLVTCRAVGIGAYLVRLGSRVIQVENSHIILTGAGALNKVLGREVYNSNNQLGGTQIMFNNGVTHDVVKDDFEGCVLILRYLSYMPETMSHLPPVLAQFNDSVSRPIDFMPTSTPYDPRHMIQGRQMTALSAAATANTNESGTSNSSAFQSGFFDRDSFIEIMKGWAKTVVCGRARLGGIPMGVITVETRTVELEQPADPANFDSDARTIQQAGQVWFPDSAFKTAQAINDFKREHLPLMIFANWRGFSGGMKDMFDQIIKFGAYIVDALREYDQPVFIYIPPYGELRGGAWVVVDPTINLPYMEMYADRFSRGSVLEPEGTVEIKYRSKDLIKTIRRLDPICRELITNVSTTTNNNKEDLEKQLTERENELLPIYQQAAVMFCDLHDTPGRMLEKGVIRNILDWRTSREFFYWRLKRRLAEDSAIKTILAADSSFNYLTILNYLQEWFNEDRSDETVDWMNDKDVVGWFERVNQSSLLNDRIKTLQRQSARETIHRLLQLYPNLLSDVIEHSNDDQLYRLHRHFNNKTSDHSRFAVEPGETRYITIPEAIGLDFNSFIPQADITSQVHFFSNIQPDSTASQAGLKDGDRILQINGINVTSLEHEDVRKLMQLMTPIVFTVANDPKYLLLLQEPVNDIEEKQPELPITSHEDADVDPSQRRPSRFELRKQSSVGSIATSTSSKSSRCEVYTITPVDETSKEEPLKAKLCRLRKSKRYDGYGLVLQYQHLHVIGEVEEASPAYRAGLRKNDVLIFVGKTNVEKLSHEEVKIMIRAAALASNQVELIVIAKTDIPKYKTMKEKSLIDWSVMGLDV</sequence>
<dbReference type="GO" id="GO:0003989">
    <property type="term" value="F:acetyl-CoA carboxylase activity"/>
    <property type="evidence" value="ECO:0007669"/>
    <property type="project" value="UniProtKB-EC"/>
</dbReference>
<evidence type="ECO:0000256" key="10">
    <source>
        <dbReference type="ARBA" id="ARBA00023267"/>
    </source>
</evidence>
<feature type="compositionally biased region" description="Basic and acidic residues" evidence="15">
    <location>
        <begin position="2489"/>
        <end position="2515"/>
    </location>
</feature>
<dbReference type="InterPro" id="IPR011764">
    <property type="entry name" value="Biotin_carboxylation_dom"/>
</dbReference>
<feature type="region of interest" description="Disordered" evidence="15">
    <location>
        <begin position="85"/>
        <end position="105"/>
    </location>
</feature>
<feature type="domain" description="PDZ" evidence="16">
    <location>
        <begin position="2554"/>
        <end position="2621"/>
    </location>
</feature>
<dbReference type="InterPro" id="IPR049076">
    <property type="entry name" value="ACCA"/>
</dbReference>
<evidence type="ECO:0000259" key="16">
    <source>
        <dbReference type="PROSITE" id="PS50106"/>
    </source>
</evidence>
<dbReference type="InterPro" id="IPR001478">
    <property type="entry name" value="PDZ"/>
</dbReference>
<comment type="catalytic activity">
    <reaction evidence="13">
        <text>N(6)-biotinyl-L-lysyl-[protein] + hydrogencarbonate + ATP = N(6)-carboxybiotinyl-L-lysyl-[protein] + ADP + phosphate + H(+)</text>
        <dbReference type="Rhea" id="RHEA:13501"/>
        <dbReference type="Rhea" id="RHEA-COMP:10505"/>
        <dbReference type="Rhea" id="RHEA-COMP:10506"/>
        <dbReference type="ChEBI" id="CHEBI:15378"/>
        <dbReference type="ChEBI" id="CHEBI:17544"/>
        <dbReference type="ChEBI" id="CHEBI:30616"/>
        <dbReference type="ChEBI" id="CHEBI:43474"/>
        <dbReference type="ChEBI" id="CHEBI:83144"/>
        <dbReference type="ChEBI" id="CHEBI:83145"/>
        <dbReference type="ChEBI" id="CHEBI:456216"/>
        <dbReference type="EC" id="6.3.4.14"/>
    </reaction>
</comment>
<dbReference type="SMART" id="SM00878">
    <property type="entry name" value="Biotin_carb_C"/>
    <property type="match status" value="1"/>
</dbReference>
<feature type="domain" description="ATP-grasp" evidence="18">
    <location>
        <begin position="281"/>
        <end position="473"/>
    </location>
</feature>
<dbReference type="PROSITE" id="PS50106">
    <property type="entry name" value="PDZ"/>
    <property type="match status" value="2"/>
</dbReference>
<dbReference type="PROSITE" id="PS50989">
    <property type="entry name" value="COA_CT_CTER"/>
    <property type="match status" value="1"/>
</dbReference>
<keyword evidence="9" id="KW-0275">Fatty acid biosynthesis</keyword>
<dbReference type="FunFam" id="2.40.460.10:FF:000001">
    <property type="entry name" value="Acetyl-CoA carboxylase 1"/>
    <property type="match status" value="1"/>
</dbReference>
<dbReference type="Pfam" id="PF02785">
    <property type="entry name" value="Biotin_carb_C"/>
    <property type="match status" value="1"/>
</dbReference>
<feature type="domain" description="PDZ" evidence="16">
    <location>
        <begin position="2416"/>
        <end position="2458"/>
    </location>
</feature>
<comment type="catalytic activity">
    <reaction evidence="12">
        <text>hydrogencarbonate + acetyl-CoA + ATP = malonyl-CoA + ADP + phosphate + H(+)</text>
        <dbReference type="Rhea" id="RHEA:11308"/>
        <dbReference type="ChEBI" id="CHEBI:15378"/>
        <dbReference type="ChEBI" id="CHEBI:17544"/>
        <dbReference type="ChEBI" id="CHEBI:30616"/>
        <dbReference type="ChEBI" id="CHEBI:43474"/>
        <dbReference type="ChEBI" id="CHEBI:57288"/>
        <dbReference type="ChEBI" id="CHEBI:57384"/>
        <dbReference type="ChEBI" id="CHEBI:456216"/>
        <dbReference type="EC" id="6.4.1.2"/>
    </reaction>
</comment>
<dbReference type="InterPro" id="IPR011053">
    <property type="entry name" value="Single_hybrid_motif"/>
</dbReference>
<dbReference type="FunFam" id="3.90.226.10:FF:000010">
    <property type="entry name" value="acetyl-CoA carboxylase isoform X2"/>
    <property type="match status" value="1"/>
</dbReference>
<evidence type="ECO:0000256" key="9">
    <source>
        <dbReference type="ARBA" id="ARBA00023160"/>
    </source>
</evidence>
<dbReference type="Proteomes" id="UP000663828">
    <property type="component" value="Unassembled WGS sequence"/>
</dbReference>
<dbReference type="Gene3D" id="3.90.226.10">
    <property type="entry name" value="2-enoyl-CoA Hydratase, Chain A, domain 1"/>
    <property type="match status" value="2"/>
</dbReference>
<dbReference type="InterPro" id="IPR013537">
    <property type="entry name" value="AcCoA_COase_cen"/>
</dbReference>
<feature type="domain" description="Lipoyl-binding" evidence="17">
    <location>
        <begin position="752"/>
        <end position="826"/>
    </location>
</feature>
<keyword evidence="11" id="KW-0511">Multifunctional enzyme</keyword>
<dbReference type="InterPro" id="IPR000089">
    <property type="entry name" value="Biotin_lipoyl"/>
</dbReference>
<dbReference type="PROSITE" id="PS50975">
    <property type="entry name" value="ATP_GRASP"/>
    <property type="match status" value="1"/>
</dbReference>
<dbReference type="SUPFAM" id="SSF52440">
    <property type="entry name" value="PreATP-grasp domain"/>
    <property type="match status" value="1"/>
</dbReference>
<evidence type="ECO:0000256" key="6">
    <source>
        <dbReference type="ARBA" id="ARBA00022832"/>
    </source>
</evidence>
<dbReference type="Pfam" id="PF02786">
    <property type="entry name" value="CPSase_L_D2"/>
    <property type="match status" value="1"/>
</dbReference>
<dbReference type="FunFam" id="2.40.50.100:FF:000005">
    <property type="entry name" value="Acetyl-CoA carboxylase 1"/>
    <property type="match status" value="1"/>
</dbReference>
<dbReference type="InterPro" id="IPR049074">
    <property type="entry name" value="ACCA_BT"/>
</dbReference>
<proteinExistence type="predicted"/>
<dbReference type="Gene3D" id="2.30.42.10">
    <property type="match status" value="2"/>
</dbReference>
<feature type="domain" description="CoA carboxyltransferase C-terminal" evidence="21">
    <location>
        <begin position="1948"/>
        <end position="2277"/>
    </location>
</feature>
<dbReference type="Gene3D" id="3.40.50.20">
    <property type="match status" value="1"/>
</dbReference>
<evidence type="ECO:0000313" key="22">
    <source>
        <dbReference type="EMBL" id="CAF0747905.1"/>
    </source>
</evidence>
<dbReference type="UniPathway" id="UPA00655">
    <property type="reaction ID" value="UER00711"/>
</dbReference>
<dbReference type="EMBL" id="CAJNOR010000007">
    <property type="protein sequence ID" value="CAF0747905.1"/>
    <property type="molecule type" value="Genomic_DNA"/>
</dbReference>
<keyword evidence="7 14" id="KW-0067">ATP-binding</keyword>
<dbReference type="GO" id="GO:0005739">
    <property type="term" value="C:mitochondrion"/>
    <property type="evidence" value="ECO:0007669"/>
    <property type="project" value="TreeGrafter"/>
</dbReference>
<comment type="caution">
    <text evidence="22">The sequence shown here is derived from an EMBL/GenBank/DDBJ whole genome shotgun (WGS) entry which is preliminary data.</text>
</comment>
<keyword evidence="3" id="KW-0444">Lipid biosynthesis</keyword>
<dbReference type="InterPro" id="IPR036034">
    <property type="entry name" value="PDZ_sf"/>
</dbReference>
<dbReference type="InterPro" id="IPR011763">
    <property type="entry name" value="COA_CT_C"/>
</dbReference>
<keyword evidence="5 14" id="KW-0547">Nucleotide-binding</keyword>
<dbReference type="SUPFAM" id="SSF51246">
    <property type="entry name" value="Rudiment single hybrid motif"/>
    <property type="match status" value="1"/>
</dbReference>
<name>A0A813PB11_ADIRI</name>
<dbReference type="PROSITE" id="PS50980">
    <property type="entry name" value="COA_CT_NTER"/>
    <property type="match status" value="1"/>
</dbReference>
<dbReference type="SUPFAM" id="SSF50156">
    <property type="entry name" value="PDZ domain-like"/>
    <property type="match status" value="2"/>
</dbReference>
<dbReference type="InterPro" id="IPR011762">
    <property type="entry name" value="COA_CT_N"/>
</dbReference>
<dbReference type="FunFam" id="3.90.1770.10:FF:000001">
    <property type="entry name" value="acetyl-CoA carboxylase 1"/>
    <property type="match status" value="1"/>
</dbReference>
<evidence type="ECO:0000259" key="18">
    <source>
        <dbReference type="PROSITE" id="PS50975"/>
    </source>
</evidence>
<dbReference type="GO" id="GO:2001295">
    <property type="term" value="P:malonyl-CoA biosynthetic process"/>
    <property type="evidence" value="ECO:0007669"/>
    <property type="project" value="UniProtKB-UniPathway"/>
</dbReference>
<evidence type="ECO:0000313" key="23">
    <source>
        <dbReference type="Proteomes" id="UP000663828"/>
    </source>
</evidence>
<dbReference type="Pfam" id="PF00595">
    <property type="entry name" value="PDZ"/>
    <property type="match status" value="1"/>
</dbReference>
<dbReference type="Pfam" id="PF21385">
    <property type="entry name" value="ACCA_BT"/>
    <property type="match status" value="1"/>
</dbReference>
<dbReference type="PROSITE" id="PS50979">
    <property type="entry name" value="BC"/>
    <property type="match status" value="1"/>
</dbReference>
<keyword evidence="6" id="KW-0276">Fatty acid metabolism</keyword>
<feature type="region of interest" description="Disordered" evidence="15">
    <location>
        <begin position="1"/>
        <end position="22"/>
    </location>
</feature>
<accession>A0A813PB11</accession>
<evidence type="ECO:0008006" key="24">
    <source>
        <dbReference type="Google" id="ProtNLM"/>
    </source>
</evidence>
<evidence type="ECO:0000256" key="13">
    <source>
        <dbReference type="ARBA" id="ARBA00048600"/>
    </source>
</evidence>
<evidence type="ECO:0000259" key="21">
    <source>
        <dbReference type="PROSITE" id="PS50989"/>
    </source>
</evidence>
<dbReference type="Pfam" id="PF00289">
    <property type="entry name" value="Biotin_carb_N"/>
    <property type="match status" value="1"/>
</dbReference>
<dbReference type="Gene3D" id="3.30.470.20">
    <property type="entry name" value="ATP-grasp fold, B domain"/>
    <property type="match status" value="1"/>
</dbReference>
<feature type="region of interest" description="Disordered" evidence="15">
    <location>
        <begin position="2489"/>
        <end position="2525"/>
    </location>
</feature>
<evidence type="ECO:0000256" key="14">
    <source>
        <dbReference type="PROSITE-ProRule" id="PRU00409"/>
    </source>
</evidence>
<evidence type="ECO:0000259" key="19">
    <source>
        <dbReference type="PROSITE" id="PS50979"/>
    </source>
</evidence>
<feature type="domain" description="Biotin carboxylation" evidence="19">
    <location>
        <begin position="125"/>
        <end position="625"/>
    </location>
</feature>
<dbReference type="PANTHER" id="PTHR45728">
    <property type="entry name" value="ACETYL-COA CARBOXYLASE, ISOFORM A"/>
    <property type="match status" value="1"/>
</dbReference>
<dbReference type="Gene3D" id="3.30.1490.20">
    <property type="entry name" value="ATP-grasp fold, A domain"/>
    <property type="match status" value="1"/>
</dbReference>
<dbReference type="PROSITE" id="PS00867">
    <property type="entry name" value="CPSASE_2"/>
    <property type="match status" value="1"/>
</dbReference>
<evidence type="ECO:0000256" key="12">
    <source>
        <dbReference type="ARBA" id="ARBA00048065"/>
    </source>
</evidence>
<dbReference type="GO" id="GO:0004075">
    <property type="term" value="F:biotin carboxylase activity"/>
    <property type="evidence" value="ECO:0007669"/>
    <property type="project" value="UniProtKB-EC"/>
</dbReference>
<dbReference type="SUPFAM" id="SSF56059">
    <property type="entry name" value="Glutathione synthetase ATP-binding domain-like"/>
    <property type="match status" value="1"/>
</dbReference>
<evidence type="ECO:0000256" key="15">
    <source>
        <dbReference type="SAM" id="MobiDB-lite"/>
    </source>
</evidence>
<dbReference type="PANTHER" id="PTHR45728:SF3">
    <property type="entry name" value="ACETYL-COA CARBOXYLASE"/>
    <property type="match status" value="1"/>
</dbReference>
<organism evidence="22 23">
    <name type="scientific">Adineta ricciae</name>
    <name type="common">Rotifer</name>
    <dbReference type="NCBI Taxonomy" id="249248"/>
    <lineage>
        <taxon>Eukaryota</taxon>
        <taxon>Metazoa</taxon>
        <taxon>Spiralia</taxon>
        <taxon>Gnathifera</taxon>
        <taxon>Rotifera</taxon>
        <taxon>Eurotatoria</taxon>
        <taxon>Bdelloidea</taxon>
        <taxon>Adinetida</taxon>
        <taxon>Adinetidae</taxon>
        <taxon>Adineta</taxon>
    </lineage>
</organism>
<comment type="pathway">
    <text evidence="2">Lipid metabolism; malonyl-CoA biosynthesis; malonyl-CoA from acetyl-CoA: step 1/1.</text>
</comment>
<keyword evidence="23" id="KW-1185">Reference proteome</keyword>
<dbReference type="InterPro" id="IPR034733">
    <property type="entry name" value="AcCoA_carboxyl_beta"/>
</dbReference>
<dbReference type="GO" id="GO:0046872">
    <property type="term" value="F:metal ion binding"/>
    <property type="evidence" value="ECO:0007669"/>
    <property type="project" value="InterPro"/>
</dbReference>
<evidence type="ECO:0000256" key="11">
    <source>
        <dbReference type="ARBA" id="ARBA00023268"/>
    </source>
</evidence>
<dbReference type="Pfam" id="PF01039">
    <property type="entry name" value="Carboxyl_trans"/>
    <property type="match status" value="1"/>
</dbReference>
<feature type="compositionally biased region" description="Polar residues" evidence="15">
    <location>
        <begin position="93"/>
        <end position="105"/>
    </location>
</feature>
<keyword evidence="10" id="KW-0092">Biotin</keyword>
<dbReference type="SUPFAM" id="SSF51230">
    <property type="entry name" value="Single hybrid motif"/>
    <property type="match status" value="1"/>
</dbReference>
<dbReference type="FunFam" id="3.30.1490.20:FF:000003">
    <property type="entry name" value="acetyl-CoA carboxylase isoform X1"/>
    <property type="match status" value="1"/>
</dbReference>
<dbReference type="InterPro" id="IPR029045">
    <property type="entry name" value="ClpP/crotonase-like_dom_sf"/>
</dbReference>
<dbReference type="Pfam" id="PF17820">
    <property type="entry name" value="PDZ_6"/>
    <property type="match status" value="1"/>
</dbReference>
<dbReference type="SMART" id="SM00228">
    <property type="entry name" value="PDZ"/>
    <property type="match status" value="2"/>
</dbReference>
<dbReference type="InterPro" id="IPR005479">
    <property type="entry name" value="CPAse_ATP-bd"/>
</dbReference>
<evidence type="ECO:0000256" key="3">
    <source>
        <dbReference type="ARBA" id="ARBA00022516"/>
    </source>
</evidence>
<dbReference type="PROSITE" id="PS00866">
    <property type="entry name" value="CPSASE_1"/>
    <property type="match status" value="1"/>
</dbReference>
<dbReference type="Gene3D" id="3.90.1770.10">
    <property type="entry name" value="PreATP-grasp domain"/>
    <property type="match status" value="1"/>
</dbReference>
<dbReference type="InterPro" id="IPR041489">
    <property type="entry name" value="PDZ_6"/>
</dbReference>
<dbReference type="InterPro" id="IPR013815">
    <property type="entry name" value="ATP_grasp_subdomain_1"/>
</dbReference>
<dbReference type="Gene3D" id="2.40.50.100">
    <property type="match status" value="1"/>
</dbReference>
<dbReference type="InterPro" id="IPR011761">
    <property type="entry name" value="ATP-grasp"/>
</dbReference>
<reference evidence="22" key="1">
    <citation type="submission" date="2021-02" db="EMBL/GenBank/DDBJ databases">
        <authorList>
            <person name="Nowell W R."/>
        </authorList>
    </citation>
    <scope>NUCLEOTIDE SEQUENCE</scope>
</reference>
<evidence type="ECO:0000259" key="20">
    <source>
        <dbReference type="PROSITE" id="PS50980"/>
    </source>
</evidence>
<dbReference type="Pfam" id="PF08326">
    <property type="entry name" value="ACC_central"/>
    <property type="match status" value="1"/>
</dbReference>
<dbReference type="SUPFAM" id="SSF52096">
    <property type="entry name" value="ClpP/crotonase"/>
    <property type="match status" value="2"/>
</dbReference>
<evidence type="ECO:0000256" key="2">
    <source>
        <dbReference type="ARBA" id="ARBA00004956"/>
    </source>
</evidence>
<dbReference type="FunFam" id="3.40.50.20:FF:000005">
    <property type="entry name" value="acetyl-CoA carboxylase isoform X2"/>
    <property type="match status" value="1"/>
</dbReference>
<evidence type="ECO:0000256" key="7">
    <source>
        <dbReference type="ARBA" id="ARBA00022840"/>
    </source>
</evidence>
<evidence type="ECO:0000256" key="5">
    <source>
        <dbReference type="ARBA" id="ARBA00022741"/>
    </source>
</evidence>
<evidence type="ECO:0000259" key="17">
    <source>
        <dbReference type="PROSITE" id="PS50968"/>
    </source>
</evidence>
<dbReference type="GO" id="GO:0005524">
    <property type="term" value="F:ATP binding"/>
    <property type="evidence" value="ECO:0007669"/>
    <property type="project" value="UniProtKB-UniRule"/>
</dbReference>
<dbReference type="InterPro" id="IPR005482">
    <property type="entry name" value="Biotin_COase_C"/>
</dbReference>
<comment type="cofactor">
    <cofactor evidence="1">
        <name>biotin</name>
        <dbReference type="ChEBI" id="CHEBI:57586"/>
    </cofactor>
</comment>
<keyword evidence="4" id="KW-0436">Ligase</keyword>
<dbReference type="CDD" id="cd06850">
    <property type="entry name" value="biotinyl_domain"/>
    <property type="match status" value="1"/>
</dbReference>
<dbReference type="PROSITE" id="PS50968">
    <property type="entry name" value="BIOTINYL_LIPOYL"/>
    <property type="match status" value="1"/>
</dbReference>
<dbReference type="GO" id="GO:0006633">
    <property type="term" value="P:fatty acid biosynthetic process"/>
    <property type="evidence" value="ECO:0007669"/>
    <property type="project" value="UniProtKB-KW"/>
</dbReference>
<feature type="domain" description="CoA carboxyltransferase N-terminal" evidence="20">
    <location>
        <begin position="1573"/>
        <end position="1943"/>
    </location>
</feature>
<dbReference type="InterPro" id="IPR005481">
    <property type="entry name" value="BC-like_N"/>
</dbReference>
<dbReference type="InterPro" id="IPR011054">
    <property type="entry name" value="Rudment_hybrid_motif"/>
</dbReference>
<dbReference type="Pfam" id="PF00364">
    <property type="entry name" value="Biotin_lipoyl"/>
    <property type="match status" value="1"/>
</dbReference>
<gene>
    <name evidence="22" type="ORF">XAT740_LOCUS257</name>
</gene>